<protein>
    <submittedName>
        <fullName evidence="1">Uncharacterized protein</fullName>
    </submittedName>
</protein>
<evidence type="ECO:0000313" key="2">
    <source>
        <dbReference type="Proteomes" id="UP000812440"/>
    </source>
</evidence>
<keyword evidence="2" id="KW-1185">Reference proteome</keyword>
<dbReference type="EMBL" id="JAACNH010000005">
    <property type="protein sequence ID" value="KAG8443166.1"/>
    <property type="molecule type" value="Genomic_DNA"/>
</dbReference>
<gene>
    <name evidence="1" type="ORF">GDO86_011828</name>
</gene>
<organism evidence="1 2">
    <name type="scientific">Hymenochirus boettgeri</name>
    <name type="common">Congo dwarf clawed frog</name>
    <dbReference type="NCBI Taxonomy" id="247094"/>
    <lineage>
        <taxon>Eukaryota</taxon>
        <taxon>Metazoa</taxon>
        <taxon>Chordata</taxon>
        <taxon>Craniata</taxon>
        <taxon>Vertebrata</taxon>
        <taxon>Euteleostomi</taxon>
        <taxon>Amphibia</taxon>
        <taxon>Batrachia</taxon>
        <taxon>Anura</taxon>
        <taxon>Pipoidea</taxon>
        <taxon>Pipidae</taxon>
        <taxon>Pipinae</taxon>
        <taxon>Hymenochirus</taxon>
    </lineage>
</organism>
<dbReference type="AlphaFoldDB" id="A0A8T2JKZ9"/>
<name>A0A8T2JKZ9_9PIPI</name>
<accession>A0A8T2JKZ9</accession>
<evidence type="ECO:0000313" key="1">
    <source>
        <dbReference type="EMBL" id="KAG8443166.1"/>
    </source>
</evidence>
<comment type="caution">
    <text evidence="1">The sequence shown here is derived from an EMBL/GenBank/DDBJ whole genome shotgun (WGS) entry which is preliminary data.</text>
</comment>
<dbReference type="Proteomes" id="UP000812440">
    <property type="component" value="Chromosome 6"/>
</dbReference>
<reference evidence="1" key="1">
    <citation type="thesis" date="2020" institute="ProQuest LLC" country="789 East Eisenhower Parkway, Ann Arbor, MI, USA">
        <title>Comparative Genomics and Chromosome Evolution.</title>
        <authorList>
            <person name="Mudd A.B."/>
        </authorList>
    </citation>
    <scope>NUCLEOTIDE SEQUENCE</scope>
    <source>
        <strain evidence="1">Female2</strain>
        <tissue evidence="1">Blood</tissue>
    </source>
</reference>
<sequence>MGGALDQTKYLCFKYFTFIVRVLVHALKKFIWYSLLNQELRLVIFWVYHSSPCFKPQLSVFHQLTKANCRNFSKTACWKSHTQGQTD</sequence>
<proteinExistence type="predicted"/>